<feature type="domain" description="Phasin" evidence="1">
    <location>
        <begin position="15"/>
        <end position="109"/>
    </location>
</feature>
<proteinExistence type="predicted"/>
<dbReference type="Proteomes" id="UP000265955">
    <property type="component" value="Unassembled WGS sequence"/>
</dbReference>
<dbReference type="OrthoDB" id="8777596at2"/>
<accession>A0A3A3G7M3</accession>
<dbReference type="RefSeq" id="WP_119771327.1">
    <property type="nucleotide sequence ID" value="NZ_QYUO01000002.1"/>
</dbReference>
<dbReference type="InterPro" id="IPR010127">
    <property type="entry name" value="Phasin_subfam-1"/>
</dbReference>
<evidence type="ECO:0000313" key="2">
    <source>
        <dbReference type="EMBL" id="RJF96180.1"/>
    </source>
</evidence>
<gene>
    <name evidence="2" type="ORF">D3871_22920</name>
</gene>
<comment type="caution">
    <text evidence="2">The sequence shown here is derived from an EMBL/GenBank/DDBJ whole genome shotgun (WGS) entry which is preliminary data.</text>
</comment>
<dbReference type="AlphaFoldDB" id="A0A3A3G7M3"/>
<protein>
    <submittedName>
        <fullName evidence="2">Phasin family protein</fullName>
    </submittedName>
</protein>
<dbReference type="NCBIfam" id="TIGR01841">
    <property type="entry name" value="phasin"/>
    <property type="match status" value="1"/>
</dbReference>
<evidence type="ECO:0000259" key="1">
    <source>
        <dbReference type="Pfam" id="PF09361"/>
    </source>
</evidence>
<dbReference type="Pfam" id="PF09361">
    <property type="entry name" value="Phasin_2"/>
    <property type="match status" value="1"/>
</dbReference>
<keyword evidence="3" id="KW-1185">Reference proteome</keyword>
<organism evidence="2 3">
    <name type="scientific">Noviherbaspirillum saxi</name>
    <dbReference type="NCBI Taxonomy" id="2320863"/>
    <lineage>
        <taxon>Bacteria</taxon>
        <taxon>Pseudomonadati</taxon>
        <taxon>Pseudomonadota</taxon>
        <taxon>Betaproteobacteria</taxon>
        <taxon>Burkholderiales</taxon>
        <taxon>Oxalobacteraceae</taxon>
        <taxon>Noviherbaspirillum</taxon>
    </lineage>
</organism>
<dbReference type="InterPro" id="IPR018968">
    <property type="entry name" value="Phasin"/>
</dbReference>
<reference evidence="3" key="1">
    <citation type="submission" date="2018-09" db="EMBL/GenBank/DDBJ databases">
        <authorList>
            <person name="Zhu H."/>
        </authorList>
    </citation>
    <scope>NUCLEOTIDE SEQUENCE [LARGE SCALE GENOMIC DNA]</scope>
    <source>
        <strain evidence="3">K1R23-30</strain>
    </source>
</reference>
<evidence type="ECO:0000313" key="3">
    <source>
        <dbReference type="Proteomes" id="UP000265955"/>
    </source>
</evidence>
<name>A0A3A3G7M3_9BURK</name>
<sequence length="163" mass="17628">MFIFSQPLPPSAKAHLEAQFTFISELSKQLFNTAQKINELNIQVAQTVMNETLSSTREVFSAQNPYEALSIAASQVPPAAEKLRAYQQQLTDIAARTQVDLAKTAETHVPATARTASALADEVARRANEETQKATQRQKATLDKLATPIGKPEGGKGVGANVH</sequence>
<dbReference type="EMBL" id="QYUO01000002">
    <property type="protein sequence ID" value="RJF96180.1"/>
    <property type="molecule type" value="Genomic_DNA"/>
</dbReference>